<reference evidence="4" key="1">
    <citation type="submission" date="2013-06" db="EMBL/GenBank/DDBJ databases">
        <authorList>
            <person name="Zhao Q."/>
        </authorList>
    </citation>
    <scope>NUCLEOTIDE SEQUENCE</scope>
    <source>
        <strain evidence="4">cv. W1943</strain>
    </source>
</reference>
<organism evidence="3 4">
    <name type="scientific">Oryza rufipogon</name>
    <name type="common">Brownbeard rice</name>
    <name type="synonym">Asian wild rice</name>
    <dbReference type="NCBI Taxonomy" id="4529"/>
    <lineage>
        <taxon>Eukaryota</taxon>
        <taxon>Viridiplantae</taxon>
        <taxon>Streptophyta</taxon>
        <taxon>Embryophyta</taxon>
        <taxon>Tracheophyta</taxon>
        <taxon>Spermatophyta</taxon>
        <taxon>Magnoliopsida</taxon>
        <taxon>Liliopsida</taxon>
        <taxon>Poales</taxon>
        <taxon>Poaceae</taxon>
        <taxon>BOP clade</taxon>
        <taxon>Oryzoideae</taxon>
        <taxon>Oryzeae</taxon>
        <taxon>Oryzinae</taxon>
        <taxon>Oryza</taxon>
    </lineage>
</organism>
<dbReference type="AlphaFoldDB" id="A0A0E0P5A8"/>
<protein>
    <recommendedName>
        <fullName evidence="2">KIB1-4 beta-propeller domain-containing protein</fullName>
    </recommendedName>
</protein>
<dbReference type="OMA" id="CNPRRMA"/>
<dbReference type="eggNOG" id="ENOG502QS0H">
    <property type="taxonomic scope" value="Eukaryota"/>
</dbReference>
<feature type="compositionally biased region" description="Basic and acidic residues" evidence="1">
    <location>
        <begin position="726"/>
        <end position="738"/>
    </location>
</feature>
<sequence length="796" mass="86815">MEARPDDGCSGGGAERAGGDVGDAGGGNDASNQIWLAVVAAADGGNDGGGGCGDIDCGGWLARQRPWWSRRRGGGRAASWVARPAVQASWRAVVWSRGRPHGARRRRQQVLVAASCDGGRLVAMNVATVDVAVAEEVRMATASIFLGIILFLSMAAPAERRSEPDWSSGLPRKLLEFIAKKLPSGRDAASFRLVCSPWCAALPLETFYPMLMLPFDPDSPDGDAAVVTFYCAMDDDDEATIDLRLPEVRGKVACGMSHGWLALMDGAAAVTLLNPFTGAAVALPPADRNVAMASYKTVSMVDGAWILHYISGATKPIKLSNMRDVFFREIVLSASPRNSRGVDCMAMAVLASSTLVAFCRLGDARWTLVDSKLEYPVTCVVHCRDRFVAIGSLGEISIFSVDNTDGVAPLTASLLLLMPPPAHICQRSYMDINGELYLVGAILRVTTWTRYEIVVYKCNLLDENPLWSKVEDSEDIAFFVSKYFNTGFGVASTSNIRWSCVYLSEPRFCTHEDQKCTVDSYLEMVDINTNESALQAYRPTKDQKRSMHSQSETEHNESPGLKLCNPRRMAVHSAEKESQRSSGILYGEQYATLSPNVKHAGEILCGFNPISGDEARIFALYYSRVYVSKNSEDIAFFVSKNFNTGFGVASTSNNGTAFTYLNLGRVLIKIKKAQSTIYYLEMVDINTNELELQAFHPSISGFRGSMLDSSESLELSIAGFSGGRMNDAENSKRSEEKNAFPGSRLYVDLTQSPEMSPPSSPRGMAVDFKRTTMGLAEFIYAQPDIKGNQPRVGRTR</sequence>
<name>A0A0E0P5A8_ORYRU</name>
<feature type="domain" description="KIB1-4 beta-propeller" evidence="2">
    <location>
        <begin position="237"/>
        <end position="511"/>
    </location>
</feature>
<dbReference type="InterPro" id="IPR005174">
    <property type="entry name" value="KIB1-4_b-propeller"/>
</dbReference>
<feature type="region of interest" description="Disordered" evidence="1">
    <location>
        <begin position="538"/>
        <end position="562"/>
    </location>
</feature>
<feature type="compositionally biased region" description="Gly residues" evidence="1">
    <location>
        <begin position="9"/>
        <end position="26"/>
    </location>
</feature>
<dbReference type="Pfam" id="PF03478">
    <property type="entry name" value="Beta-prop_KIB1-4"/>
    <property type="match status" value="1"/>
</dbReference>
<feature type="region of interest" description="Disordered" evidence="1">
    <location>
        <begin position="1"/>
        <end position="26"/>
    </location>
</feature>
<keyword evidence="4" id="KW-1185">Reference proteome</keyword>
<dbReference type="PANTHER" id="PTHR44259">
    <property type="entry name" value="OS07G0183000 PROTEIN-RELATED"/>
    <property type="match status" value="1"/>
</dbReference>
<dbReference type="PANTHER" id="PTHR44259:SF111">
    <property type="entry name" value="OS04G0167600 PROTEIN"/>
    <property type="match status" value="1"/>
</dbReference>
<evidence type="ECO:0000259" key="2">
    <source>
        <dbReference type="Pfam" id="PF03478"/>
    </source>
</evidence>
<dbReference type="Gramene" id="ORUFI04G03080.1">
    <property type="protein sequence ID" value="ORUFI04G03080.1"/>
    <property type="gene ID" value="ORUFI04G03080"/>
</dbReference>
<evidence type="ECO:0000256" key="1">
    <source>
        <dbReference type="SAM" id="MobiDB-lite"/>
    </source>
</evidence>
<feature type="compositionally biased region" description="Basic and acidic residues" evidence="1">
    <location>
        <begin position="539"/>
        <end position="557"/>
    </location>
</feature>
<reference evidence="3" key="2">
    <citation type="submission" date="2015-06" db="UniProtKB">
        <authorList>
            <consortium name="EnsemblPlants"/>
        </authorList>
    </citation>
    <scope>IDENTIFICATION</scope>
</reference>
<dbReference type="STRING" id="4529.A0A0E0P5A8"/>
<accession>A0A0E0P5A8</accession>
<evidence type="ECO:0000313" key="3">
    <source>
        <dbReference type="EnsemblPlants" id="ORUFI04G03080.1"/>
    </source>
</evidence>
<dbReference type="Proteomes" id="UP000008022">
    <property type="component" value="Unassembled WGS sequence"/>
</dbReference>
<dbReference type="InterPro" id="IPR050942">
    <property type="entry name" value="F-box_BR-signaling"/>
</dbReference>
<evidence type="ECO:0000313" key="4">
    <source>
        <dbReference type="Proteomes" id="UP000008022"/>
    </source>
</evidence>
<feature type="region of interest" description="Disordered" evidence="1">
    <location>
        <begin position="724"/>
        <end position="744"/>
    </location>
</feature>
<proteinExistence type="predicted"/>
<dbReference type="EnsemblPlants" id="ORUFI04G03080.1">
    <property type="protein sequence ID" value="ORUFI04G03080.1"/>
    <property type="gene ID" value="ORUFI04G03080"/>
</dbReference>
<dbReference type="HOGENOM" id="CLU_019334_0_0_1"/>